<reference evidence="2" key="1">
    <citation type="journal article" date="2016" name="Nature">
        <title>Genome evolution in the allotetraploid frog Xenopus laevis.</title>
        <authorList>
            <person name="Session A.M."/>
            <person name="Uno Y."/>
            <person name="Kwon T."/>
            <person name="Chapman J.A."/>
            <person name="Toyoda A."/>
            <person name="Takahashi S."/>
            <person name="Fukui A."/>
            <person name="Hikosaka A."/>
            <person name="Suzuki A."/>
            <person name="Kondo M."/>
            <person name="van Heeringen S.J."/>
            <person name="Quigley I."/>
            <person name="Heinz S."/>
            <person name="Ogino H."/>
            <person name="Ochi H."/>
            <person name="Hellsten U."/>
            <person name="Lyons J.B."/>
            <person name="Simakov O."/>
            <person name="Putnam N."/>
            <person name="Stites J."/>
            <person name="Kuroki Y."/>
            <person name="Tanaka T."/>
            <person name="Michiue T."/>
            <person name="Watanabe M."/>
            <person name="Bogdanovic O."/>
            <person name="Lister R."/>
            <person name="Georgiou G."/>
            <person name="Paranjpe S.S."/>
            <person name="van Kruijsbergen I."/>
            <person name="Shu S."/>
            <person name="Carlson J."/>
            <person name="Kinoshita T."/>
            <person name="Ohta Y."/>
            <person name="Mawaribuchi S."/>
            <person name="Jenkins J."/>
            <person name="Grimwood J."/>
            <person name="Schmutz J."/>
            <person name="Mitros T."/>
            <person name="Mozaffari S.V."/>
            <person name="Suzuki Y."/>
            <person name="Haramoto Y."/>
            <person name="Yamamoto T.S."/>
            <person name="Takagi C."/>
            <person name="Heald R."/>
            <person name="Miller K."/>
            <person name="Haudenschild C."/>
            <person name="Kitzman J."/>
            <person name="Nakayama T."/>
            <person name="Izutsu Y."/>
            <person name="Robert J."/>
            <person name="Fortriede J."/>
            <person name="Burns K."/>
            <person name="Lotay V."/>
            <person name="Karimi K."/>
            <person name="Yasuoka Y."/>
            <person name="Dichmann D.S."/>
            <person name="Flajnik M.F."/>
            <person name="Houston D.W."/>
            <person name="Shendure J."/>
            <person name="DuPasquier L."/>
            <person name="Vize P.D."/>
            <person name="Zorn A.M."/>
            <person name="Ito M."/>
            <person name="Marcotte E.M."/>
            <person name="Wallingford J.B."/>
            <person name="Ito Y."/>
            <person name="Asashima M."/>
            <person name="Ueno N."/>
            <person name="Matsuda Y."/>
            <person name="Veenstra G.J."/>
            <person name="Fujiyama A."/>
            <person name="Harland R.M."/>
            <person name="Taira M."/>
            <person name="Rokhsar D.S."/>
        </authorList>
    </citation>
    <scope>NUCLEOTIDE SEQUENCE [LARGE SCALE GENOMIC DNA]</scope>
    <source>
        <strain evidence="2">J</strain>
    </source>
</reference>
<name>A0A974I2L2_XENLA</name>
<organism evidence="1 2">
    <name type="scientific">Xenopus laevis</name>
    <name type="common">African clawed frog</name>
    <dbReference type="NCBI Taxonomy" id="8355"/>
    <lineage>
        <taxon>Eukaryota</taxon>
        <taxon>Metazoa</taxon>
        <taxon>Chordata</taxon>
        <taxon>Craniata</taxon>
        <taxon>Vertebrata</taxon>
        <taxon>Euteleostomi</taxon>
        <taxon>Amphibia</taxon>
        <taxon>Batrachia</taxon>
        <taxon>Anura</taxon>
        <taxon>Pipoidea</taxon>
        <taxon>Pipidae</taxon>
        <taxon>Xenopodinae</taxon>
        <taxon>Xenopus</taxon>
        <taxon>Xenopus</taxon>
    </lineage>
</organism>
<dbReference type="Proteomes" id="UP000694892">
    <property type="component" value="Chromosome 1L"/>
</dbReference>
<gene>
    <name evidence="1" type="ORF">XELAEV_180048598mg</name>
</gene>
<protein>
    <submittedName>
        <fullName evidence="1">Uncharacterized protein</fullName>
    </submittedName>
</protein>
<accession>A0A974I2L2</accession>
<dbReference type="AlphaFoldDB" id="A0A974I2L2"/>
<feature type="non-terminal residue" evidence="1">
    <location>
        <position position="1"/>
    </location>
</feature>
<feature type="non-terminal residue" evidence="1">
    <location>
        <position position="31"/>
    </location>
</feature>
<dbReference type="EMBL" id="CM004466">
    <property type="protein sequence ID" value="OCT99065.1"/>
    <property type="molecule type" value="Genomic_DNA"/>
</dbReference>
<sequence length="31" mass="3362">VFEGTSGIDAKKTTCEFTGDILRTPVSEDML</sequence>
<evidence type="ECO:0000313" key="1">
    <source>
        <dbReference type="EMBL" id="OCT99065.1"/>
    </source>
</evidence>
<evidence type="ECO:0000313" key="2">
    <source>
        <dbReference type="Proteomes" id="UP000694892"/>
    </source>
</evidence>
<proteinExistence type="predicted"/>